<keyword evidence="10" id="KW-0997">Cell inner membrane</keyword>
<evidence type="ECO:0000313" key="14">
    <source>
        <dbReference type="Proteomes" id="UP000001880"/>
    </source>
</evidence>
<feature type="transmembrane region" description="Helical" evidence="10">
    <location>
        <begin position="260"/>
        <end position="281"/>
    </location>
</feature>
<keyword evidence="10 11" id="KW-0813">Transport</keyword>
<dbReference type="PRINTS" id="PR01806">
    <property type="entry name" value="VIRFACTRMVIN"/>
</dbReference>
<feature type="region of interest" description="Disordered" evidence="12">
    <location>
        <begin position="1"/>
        <end position="26"/>
    </location>
</feature>
<dbReference type="KEGG" id="hoh:Hoch_2444"/>
<dbReference type="InterPro" id="IPR051050">
    <property type="entry name" value="Lipid_II_flippase_MurJ/MviN"/>
</dbReference>
<dbReference type="AlphaFoldDB" id="D0LJD3"/>
<feature type="transmembrane region" description="Helical" evidence="10">
    <location>
        <begin position="413"/>
        <end position="432"/>
    </location>
</feature>
<feature type="compositionally biased region" description="Pro residues" evidence="12">
    <location>
        <begin position="1"/>
        <end position="18"/>
    </location>
</feature>
<evidence type="ECO:0000256" key="4">
    <source>
        <dbReference type="ARBA" id="ARBA00022960"/>
    </source>
</evidence>
<dbReference type="UniPathway" id="UPA00219"/>
<dbReference type="EMBL" id="CP001804">
    <property type="protein sequence ID" value="ACY14980.1"/>
    <property type="molecule type" value="Genomic_DNA"/>
</dbReference>
<dbReference type="GO" id="GO:0034204">
    <property type="term" value="P:lipid translocation"/>
    <property type="evidence" value="ECO:0007669"/>
    <property type="project" value="TreeGrafter"/>
</dbReference>
<evidence type="ECO:0000256" key="2">
    <source>
        <dbReference type="ARBA" id="ARBA00022475"/>
    </source>
</evidence>
<reference evidence="13 14" key="1">
    <citation type="journal article" date="2010" name="Stand. Genomic Sci.">
        <title>Complete genome sequence of Haliangium ochraceum type strain (SMP-2).</title>
        <authorList>
            <consortium name="US DOE Joint Genome Institute (JGI-PGF)"/>
            <person name="Ivanova N."/>
            <person name="Daum C."/>
            <person name="Lang E."/>
            <person name="Abt B."/>
            <person name="Kopitz M."/>
            <person name="Saunders E."/>
            <person name="Lapidus A."/>
            <person name="Lucas S."/>
            <person name="Glavina Del Rio T."/>
            <person name="Nolan M."/>
            <person name="Tice H."/>
            <person name="Copeland A."/>
            <person name="Cheng J.F."/>
            <person name="Chen F."/>
            <person name="Bruce D."/>
            <person name="Goodwin L."/>
            <person name="Pitluck S."/>
            <person name="Mavromatis K."/>
            <person name="Pati A."/>
            <person name="Mikhailova N."/>
            <person name="Chen A."/>
            <person name="Palaniappan K."/>
            <person name="Land M."/>
            <person name="Hauser L."/>
            <person name="Chang Y.J."/>
            <person name="Jeffries C.D."/>
            <person name="Detter J.C."/>
            <person name="Brettin T."/>
            <person name="Rohde M."/>
            <person name="Goker M."/>
            <person name="Bristow J."/>
            <person name="Markowitz V."/>
            <person name="Eisen J.A."/>
            <person name="Hugenholtz P."/>
            <person name="Kyrpides N.C."/>
            <person name="Klenk H.P."/>
        </authorList>
    </citation>
    <scope>NUCLEOTIDE SEQUENCE [LARGE SCALE GENOMIC DNA]</scope>
    <source>
        <strain evidence="14">DSM 14365 / CIP 107738 / JCM 11303 / AJ 13395 / SMP-2</strain>
    </source>
</reference>
<dbReference type="RefSeq" id="WP_012827588.1">
    <property type="nucleotide sequence ID" value="NC_013440.1"/>
</dbReference>
<feature type="transmembrane region" description="Helical" evidence="10">
    <location>
        <begin position="506"/>
        <end position="527"/>
    </location>
</feature>
<evidence type="ECO:0000256" key="9">
    <source>
        <dbReference type="ARBA" id="ARBA00061532"/>
    </source>
</evidence>
<feature type="transmembrane region" description="Helical" evidence="10">
    <location>
        <begin position="301"/>
        <end position="323"/>
    </location>
</feature>
<dbReference type="HOGENOM" id="CLU_006797_5_2_7"/>
<comment type="subcellular location">
    <subcellularLocation>
        <location evidence="10">Cell inner membrane</location>
        <topology evidence="10">Multi-pass membrane protein</topology>
    </subcellularLocation>
    <subcellularLocation>
        <location evidence="1">Cell membrane</location>
        <topology evidence="1">Multi-pass membrane protein</topology>
    </subcellularLocation>
</comment>
<accession>D0LJD3</accession>
<keyword evidence="7 10" id="KW-0472">Membrane</keyword>
<name>D0LJD3_HALO1</name>
<dbReference type="GO" id="GO:0008360">
    <property type="term" value="P:regulation of cell shape"/>
    <property type="evidence" value="ECO:0007669"/>
    <property type="project" value="UniProtKB-UniRule"/>
</dbReference>
<keyword evidence="4 10" id="KW-0133">Cell shape</keyword>
<sequence length="548" mass="57909">MKQPAPPSQPPPPAPDNAPPAGSTAAPAGTARAVGLIAAATMLSRILGLVREQFFAALLGASLFADAFNVAFRIPNLLRDLFAEGALAQAFVPTFKSELKRQGRSSAYALANRVAGTLLVVVGLVVLAGTLFAPEIVRLMAGDFAEVPGKFGLTVTLTRLMMPFLVIVSMSAVAMGMLNAQERFTAPALAPACFNVMSILTGASLYLAGVEGEWVAMGWAIGAVLGGLAQLGVQIPTLWRTGFRPLLRPDLMLRDPGVRRVALLMAPAVGGLAAVQLNIFINTMFASTEDGAVSWLNYAFRFLQLPIGVFGVAIATVSTTRYADAAADGDRDAMAAHLLSGLRLVLFLTVPATVGLVTLGEPIIRLIFERGAFTALDTRATADALELYATGLVAYAAVKVVAPAFYAMDMARIPVLASISAVAGNLLLNITLHPIYGYRVLALGTALAAVLNLTVLYSMFSRRIASPPHLALLRYLTLILVAAALMGAAVIAVRVQLIDLVGTEGLLVRLLGALGPVLVGVLVYAGICRAFRIEELTLFLRRVRRRRR</sequence>
<evidence type="ECO:0000313" key="13">
    <source>
        <dbReference type="EMBL" id="ACY14980.1"/>
    </source>
</evidence>
<feature type="transmembrane region" description="Helical" evidence="10">
    <location>
        <begin position="153"/>
        <end position="176"/>
    </location>
</feature>
<comment type="function">
    <text evidence="8 10 11">Involved in peptidoglycan biosynthesis. Transports lipid-linked peptidoglycan precursors from the inner to the outer leaflet of the cytoplasmic membrane.</text>
</comment>
<feature type="transmembrane region" description="Helical" evidence="10">
    <location>
        <begin position="214"/>
        <end position="239"/>
    </location>
</feature>
<dbReference type="Proteomes" id="UP000001880">
    <property type="component" value="Chromosome"/>
</dbReference>
<protein>
    <recommendedName>
        <fullName evidence="10">Probable lipid II flippase MurJ</fullName>
    </recommendedName>
</protein>
<keyword evidence="6 10" id="KW-1133">Transmembrane helix</keyword>
<feature type="transmembrane region" description="Helical" evidence="10">
    <location>
        <begin position="438"/>
        <end position="460"/>
    </location>
</feature>
<evidence type="ECO:0000256" key="11">
    <source>
        <dbReference type="PIRNR" id="PIRNR002869"/>
    </source>
</evidence>
<dbReference type="GO" id="GO:0071555">
    <property type="term" value="P:cell wall organization"/>
    <property type="evidence" value="ECO:0007669"/>
    <property type="project" value="UniProtKB-UniRule"/>
</dbReference>
<evidence type="ECO:0000256" key="1">
    <source>
        <dbReference type="ARBA" id="ARBA00004651"/>
    </source>
</evidence>
<dbReference type="NCBIfam" id="TIGR01695">
    <property type="entry name" value="murJ_mviN"/>
    <property type="match status" value="1"/>
</dbReference>
<evidence type="ECO:0000256" key="12">
    <source>
        <dbReference type="SAM" id="MobiDB-lite"/>
    </source>
</evidence>
<dbReference type="InterPro" id="IPR004268">
    <property type="entry name" value="MurJ"/>
</dbReference>
<dbReference type="eggNOG" id="COG0728">
    <property type="taxonomic scope" value="Bacteria"/>
</dbReference>
<keyword evidence="5 10" id="KW-0573">Peptidoglycan synthesis</keyword>
<feature type="transmembrane region" description="Helical" evidence="10">
    <location>
        <begin position="472"/>
        <end position="494"/>
    </location>
</feature>
<evidence type="ECO:0000256" key="8">
    <source>
        <dbReference type="ARBA" id="ARBA00060041"/>
    </source>
</evidence>
<feature type="transmembrane region" description="Helical" evidence="10">
    <location>
        <begin position="344"/>
        <end position="367"/>
    </location>
</feature>
<comment type="similarity">
    <text evidence="9 10 11">Belongs to the MurJ/MviN family.</text>
</comment>
<feature type="transmembrane region" description="Helical" evidence="10">
    <location>
        <begin position="387"/>
        <end position="406"/>
    </location>
</feature>
<evidence type="ECO:0000256" key="10">
    <source>
        <dbReference type="HAMAP-Rule" id="MF_02078"/>
    </source>
</evidence>
<dbReference type="GO" id="GO:0005886">
    <property type="term" value="C:plasma membrane"/>
    <property type="evidence" value="ECO:0007669"/>
    <property type="project" value="UniProtKB-SubCell"/>
</dbReference>
<evidence type="ECO:0000256" key="7">
    <source>
        <dbReference type="ARBA" id="ARBA00023136"/>
    </source>
</evidence>
<dbReference type="OrthoDB" id="9786339at2"/>
<gene>
    <name evidence="10" type="primary">murJ</name>
    <name evidence="13" type="ordered locus">Hoch_2444</name>
</gene>
<dbReference type="HAMAP" id="MF_02078">
    <property type="entry name" value="MurJ_MviN"/>
    <property type="match status" value="1"/>
</dbReference>
<evidence type="ECO:0000256" key="3">
    <source>
        <dbReference type="ARBA" id="ARBA00022692"/>
    </source>
</evidence>
<comment type="pathway">
    <text evidence="10">Cell wall biogenesis; peptidoglycan biosynthesis.</text>
</comment>
<evidence type="ECO:0000256" key="6">
    <source>
        <dbReference type="ARBA" id="ARBA00022989"/>
    </source>
</evidence>
<keyword evidence="10 11" id="KW-0961">Cell wall biogenesis/degradation</keyword>
<organism evidence="13 14">
    <name type="scientific">Haliangium ochraceum (strain DSM 14365 / JCM 11303 / SMP-2)</name>
    <dbReference type="NCBI Taxonomy" id="502025"/>
    <lineage>
        <taxon>Bacteria</taxon>
        <taxon>Pseudomonadati</taxon>
        <taxon>Myxococcota</taxon>
        <taxon>Polyangia</taxon>
        <taxon>Haliangiales</taxon>
        <taxon>Kofleriaceae</taxon>
        <taxon>Haliangium</taxon>
    </lineage>
</organism>
<dbReference type="GO" id="GO:0009252">
    <property type="term" value="P:peptidoglycan biosynthetic process"/>
    <property type="evidence" value="ECO:0007669"/>
    <property type="project" value="UniProtKB-UniRule"/>
</dbReference>
<feature type="transmembrane region" description="Helical" evidence="10">
    <location>
        <begin position="110"/>
        <end position="133"/>
    </location>
</feature>
<dbReference type="GO" id="GO:0015648">
    <property type="term" value="F:lipid-linked peptidoglycan transporter activity"/>
    <property type="evidence" value="ECO:0007669"/>
    <property type="project" value="UniProtKB-UniRule"/>
</dbReference>
<dbReference type="STRING" id="502025.Hoch_2444"/>
<evidence type="ECO:0000256" key="5">
    <source>
        <dbReference type="ARBA" id="ARBA00022984"/>
    </source>
</evidence>
<dbReference type="Pfam" id="PF03023">
    <property type="entry name" value="MurJ"/>
    <property type="match status" value="1"/>
</dbReference>
<keyword evidence="14" id="KW-1185">Reference proteome</keyword>
<dbReference type="PIRSF" id="PIRSF002869">
    <property type="entry name" value="MviN"/>
    <property type="match status" value="1"/>
</dbReference>
<dbReference type="PANTHER" id="PTHR47019">
    <property type="entry name" value="LIPID II FLIPPASE MURJ"/>
    <property type="match status" value="1"/>
</dbReference>
<feature type="transmembrane region" description="Helical" evidence="10">
    <location>
        <begin position="188"/>
        <end position="208"/>
    </location>
</feature>
<keyword evidence="2 10" id="KW-1003">Cell membrane</keyword>
<dbReference type="PANTHER" id="PTHR47019:SF1">
    <property type="entry name" value="LIPID II FLIPPASE MURJ"/>
    <property type="match status" value="1"/>
</dbReference>
<proteinExistence type="inferred from homology"/>
<keyword evidence="3 10" id="KW-0812">Transmembrane</keyword>
<dbReference type="CDD" id="cd13123">
    <property type="entry name" value="MATE_MurJ_like"/>
    <property type="match status" value="1"/>
</dbReference>